<dbReference type="AlphaFoldDB" id="I7GI47"/>
<keyword evidence="1" id="KW-0812">Transmembrane</keyword>
<sequence>MKLLGLQKTDSNYIHVFCCYFLFFKCELMFILVFHNRIIMYTDSSVVYD</sequence>
<protein>
    <submittedName>
        <fullName evidence="2">Macaca fascicularis brain cDNA, clone: QflA-17064</fullName>
    </submittedName>
</protein>
<dbReference type="EMBL" id="AB172194">
    <property type="protein sequence ID" value="BAE89256.1"/>
    <property type="molecule type" value="mRNA"/>
</dbReference>
<keyword evidence="1" id="KW-1133">Transmembrane helix</keyword>
<evidence type="ECO:0000256" key="1">
    <source>
        <dbReference type="SAM" id="Phobius"/>
    </source>
</evidence>
<reference evidence="2" key="1">
    <citation type="journal article" date="2007" name="PLoS Biol.">
        <title>Rate of evolution in brain-expressed genes in humans and other primates.</title>
        <authorList>
            <person name="Wang H.-Y."/>
            <person name="Chien H.-C."/>
            <person name="Osada N."/>
            <person name="Hashimoto K."/>
            <person name="Sugano S."/>
            <person name="Gojobori T."/>
            <person name="Chou C.-K."/>
            <person name="Tsai S.-F."/>
            <person name="Wu C.-I."/>
            <person name="Shen C.-K.J."/>
        </authorList>
    </citation>
    <scope>NUCLEOTIDE SEQUENCE</scope>
</reference>
<proteinExistence type="evidence at transcript level"/>
<name>I7GI47_MACFA</name>
<accession>I7GI47</accession>
<keyword evidence="1" id="KW-0472">Membrane</keyword>
<organism evidence="2">
    <name type="scientific">Macaca fascicularis</name>
    <name type="common">Crab-eating macaque</name>
    <name type="synonym">Cynomolgus monkey</name>
    <dbReference type="NCBI Taxonomy" id="9541"/>
    <lineage>
        <taxon>Eukaryota</taxon>
        <taxon>Metazoa</taxon>
        <taxon>Chordata</taxon>
        <taxon>Craniata</taxon>
        <taxon>Vertebrata</taxon>
        <taxon>Euteleostomi</taxon>
        <taxon>Mammalia</taxon>
        <taxon>Eutheria</taxon>
        <taxon>Euarchontoglires</taxon>
        <taxon>Primates</taxon>
        <taxon>Haplorrhini</taxon>
        <taxon>Catarrhini</taxon>
        <taxon>Cercopithecidae</taxon>
        <taxon>Cercopithecinae</taxon>
        <taxon>Macaca</taxon>
    </lineage>
</organism>
<feature type="transmembrane region" description="Helical" evidence="1">
    <location>
        <begin position="12"/>
        <end position="34"/>
    </location>
</feature>
<evidence type="ECO:0000313" key="2">
    <source>
        <dbReference type="EMBL" id="BAE89256.1"/>
    </source>
</evidence>